<protein>
    <submittedName>
        <fullName evidence="6">LysR family transcriptional regulator</fullName>
    </submittedName>
</protein>
<keyword evidence="7" id="KW-1185">Reference proteome</keyword>
<dbReference type="Pfam" id="PF03466">
    <property type="entry name" value="LysR_substrate"/>
    <property type="match status" value="1"/>
</dbReference>
<feature type="domain" description="HTH lysR-type" evidence="5">
    <location>
        <begin position="8"/>
        <end position="65"/>
    </location>
</feature>
<dbReference type="FunFam" id="1.10.10.10:FF:000001">
    <property type="entry name" value="LysR family transcriptional regulator"/>
    <property type="match status" value="1"/>
</dbReference>
<proteinExistence type="inferred from homology"/>
<evidence type="ECO:0000256" key="1">
    <source>
        <dbReference type="ARBA" id="ARBA00009437"/>
    </source>
</evidence>
<reference evidence="6" key="1">
    <citation type="journal article" date="2014" name="Int. J. Syst. Evol. Microbiol.">
        <title>Complete genome sequence of Corynebacterium casei LMG S-19264T (=DSM 44701T), isolated from a smear-ripened cheese.</title>
        <authorList>
            <consortium name="US DOE Joint Genome Institute (JGI-PGF)"/>
            <person name="Walter F."/>
            <person name="Albersmeier A."/>
            <person name="Kalinowski J."/>
            <person name="Ruckert C."/>
        </authorList>
    </citation>
    <scope>NUCLEOTIDE SEQUENCE</scope>
    <source>
        <strain evidence="6">KCTC 23077</strain>
    </source>
</reference>
<dbReference type="InterPro" id="IPR058163">
    <property type="entry name" value="LysR-type_TF_proteobact-type"/>
</dbReference>
<name>A0A918SXP5_9GAMM</name>
<dbReference type="Gene3D" id="3.40.190.290">
    <property type="match status" value="1"/>
</dbReference>
<evidence type="ECO:0000256" key="3">
    <source>
        <dbReference type="ARBA" id="ARBA00023125"/>
    </source>
</evidence>
<keyword evidence="3" id="KW-0238">DNA-binding</keyword>
<sequence>MSRHFGDVGLGSIELFCLAAEHESFTTAAVHAGLTPAAVSRTIARMEERLKVRLFVRSTRRIRMTDSGRAYYAQCRQALDQLVDAERELTGAQVEPAGTLRISIPTPLGHHRILPLLPRFRERFHRVGLEIHLSNRNVDLVAEGLDLAVRARVQPDSGLIARKLLDAELVVVGTPTYLEAHGRPATPQDLSRHQCIQFVLPSSGQHVPWMFRDSGRDFELVTPGALTCSEDLLGISTLALHGGGLAQTYRFIVERELADGRLIEVLKEYGGRSRPFSLVYPATRHMPLHLRAFIDFLIEEITSSGPPRL</sequence>
<dbReference type="InterPro" id="IPR036388">
    <property type="entry name" value="WH-like_DNA-bd_sf"/>
</dbReference>
<dbReference type="SUPFAM" id="SSF53850">
    <property type="entry name" value="Periplasmic binding protein-like II"/>
    <property type="match status" value="1"/>
</dbReference>
<dbReference type="InterPro" id="IPR000847">
    <property type="entry name" value="LysR_HTH_N"/>
</dbReference>
<accession>A0A918SXP5</accession>
<organism evidence="6 7">
    <name type="scientific">Cognatilysobacter bugurensis</name>
    <dbReference type="NCBI Taxonomy" id="543356"/>
    <lineage>
        <taxon>Bacteria</taxon>
        <taxon>Pseudomonadati</taxon>
        <taxon>Pseudomonadota</taxon>
        <taxon>Gammaproteobacteria</taxon>
        <taxon>Lysobacterales</taxon>
        <taxon>Lysobacteraceae</taxon>
        <taxon>Cognatilysobacter</taxon>
    </lineage>
</organism>
<dbReference type="Pfam" id="PF00126">
    <property type="entry name" value="HTH_1"/>
    <property type="match status" value="1"/>
</dbReference>
<dbReference type="GO" id="GO:0003677">
    <property type="term" value="F:DNA binding"/>
    <property type="evidence" value="ECO:0007669"/>
    <property type="project" value="UniProtKB-KW"/>
</dbReference>
<dbReference type="GO" id="GO:0003700">
    <property type="term" value="F:DNA-binding transcription factor activity"/>
    <property type="evidence" value="ECO:0007669"/>
    <property type="project" value="InterPro"/>
</dbReference>
<keyword evidence="4" id="KW-0804">Transcription</keyword>
<dbReference type="Proteomes" id="UP000646426">
    <property type="component" value="Unassembled WGS sequence"/>
</dbReference>
<dbReference type="InterPro" id="IPR036390">
    <property type="entry name" value="WH_DNA-bd_sf"/>
</dbReference>
<gene>
    <name evidence="6" type="ORF">GCM10007067_12680</name>
</gene>
<dbReference type="PANTHER" id="PTHR30537:SF5">
    <property type="entry name" value="HTH-TYPE TRANSCRIPTIONAL ACTIVATOR TTDR-RELATED"/>
    <property type="match status" value="1"/>
</dbReference>
<evidence type="ECO:0000256" key="4">
    <source>
        <dbReference type="ARBA" id="ARBA00023163"/>
    </source>
</evidence>
<reference evidence="6" key="2">
    <citation type="submission" date="2020-09" db="EMBL/GenBank/DDBJ databases">
        <authorList>
            <person name="Sun Q."/>
            <person name="Kim S."/>
        </authorList>
    </citation>
    <scope>NUCLEOTIDE SEQUENCE</scope>
    <source>
        <strain evidence="6">KCTC 23077</strain>
    </source>
</reference>
<dbReference type="EMBL" id="BMYD01000001">
    <property type="protein sequence ID" value="GHA76862.1"/>
    <property type="molecule type" value="Genomic_DNA"/>
</dbReference>
<dbReference type="RefSeq" id="WP_189454369.1">
    <property type="nucleotide sequence ID" value="NZ_BMYD01000001.1"/>
</dbReference>
<dbReference type="CDD" id="cd08422">
    <property type="entry name" value="PBP2_CrgA_like"/>
    <property type="match status" value="1"/>
</dbReference>
<comment type="similarity">
    <text evidence="1">Belongs to the LysR transcriptional regulatory family.</text>
</comment>
<dbReference type="PROSITE" id="PS50931">
    <property type="entry name" value="HTH_LYSR"/>
    <property type="match status" value="1"/>
</dbReference>
<dbReference type="InterPro" id="IPR005119">
    <property type="entry name" value="LysR_subst-bd"/>
</dbReference>
<comment type="caution">
    <text evidence="6">The sequence shown here is derived from an EMBL/GenBank/DDBJ whole genome shotgun (WGS) entry which is preliminary data.</text>
</comment>
<dbReference type="Gene3D" id="1.10.10.10">
    <property type="entry name" value="Winged helix-like DNA-binding domain superfamily/Winged helix DNA-binding domain"/>
    <property type="match status" value="1"/>
</dbReference>
<dbReference type="PANTHER" id="PTHR30537">
    <property type="entry name" value="HTH-TYPE TRANSCRIPTIONAL REGULATOR"/>
    <property type="match status" value="1"/>
</dbReference>
<evidence type="ECO:0000256" key="2">
    <source>
        <dbReference type="ARBA" id="ARBA00023015"/>
    </source>
</evidence>
<evidence type="ECO:0000259" key="5">
    <source>
        <dbReference type="PROSITE" id="PS50931"/>
    </source>
</evidence>
<evidence type="ECO:0000313" key="7">
    <source>
        <dbReference type="Proteomes" id="UP000646426"/>
    </source>
</evidence>
<dbReference type="AlphaFoldDB" id="A0A918SXP5"/>
<dbReference type="SUPFAM" id="SSF46785">
    <property type="entry name" value="Winged helix' DNA-binding domain"/>
    <property type="match status" value="1"/>
</dbReference>
<evidence type="ECO:0000313" key="6">
    <source>
        <dbReference type="EMBL" id="GHA76862.1"/>
    </source>
</evidence>
<keyword evidence="2" id="KW-0805">Transcription regulation</keyword>